<organism evidence="1 2">
    <name type="scientific">Clitoria ternatea</name>
    <name type="common">Butterfly pea</name>
    <dbReference type="NCBI Taxonomy" id="43366"/>
    <lineage>
        <taxon>Eukaryota</taxon>
        <taxon>Viridiplantae</taxon>
        <taxon>Streptophyta</taxon>
        <taxon>Embryophyta</taxon>
        <taxon>Tracheophyta</taxon>
        <taxon>Spermatophyta</taxon>
        <taxon>Magnoliopsida</taxon>
        <taxon>eudicotyledons</taxon>
        <taxon>Gunneridae</taxon>
        <taxon>Pentapetalae</taxon>
        <taxon>rosids</taxon>
        <taxon>fabids</taxon>
        <taxon>Fabales</taxon>
        <taxon>Fabaceae</taxon>
        <taxon>Papilionoideae</taxon>
        <taxon>50 kb inversion clade</taxon>
        <taxon>NPAAA clade</taxon>
        <taxon>indigoferoid/millettioid clade</taxon>
        <taxon>Phaseoleae</taxon>
        <taxon>Clitoria</taxon>
    </lineage>
</organism>
<evidence type="ECO:0000313" key="2">
    <source>
        <dbReference type="Proteomes" id="UP001359559"/>
    </source>
</evidence>
<dbReference type="EMBL" id="JAYKXN010000003">
    <property type="protein sequence ID" value="KAK7301575.1"/>
    <property type="molecule type" value="Genomic_DNA"/>
</dbReference>
<reference evidence="1 2" key="1">
    <citation type="submission" date="2024-01" db="EMBL/GenBank/DDBJ databases">
        <title>The genomes of 5 underutilized Papilionoideae crops provide insights into root nodulation and disease resistance.</title>
        <authorList>
            <person name="Yuan L."/>
        </authorList>
    </citation>
    <scope>NUCLEOTIDE SEQUENCE [LARGE SCALE GENOMIC DNA]</scope>
    <source>
        <strain evidence="1">LY-2023</strain>
        <tissue evidence="1">Leaf</tissue>
    </source>
</reference>
<comment type="caution">
    <text evidence="1">The sequence shown here is derived from an EMBL/GenBank/DDBJ whole genome shotgun (WGS) entry which is preliminary data.</text>
</comment>
<protein>
    <submittedName>
        <fullName evidence="1">Uncharacterized protein</fullName>
    </submittedName>
</protein>
<evidence type="ECO:0000313" key="1">
    <source>
        <dbReference type="EMBL" id="KAK7301575.1"/>
    </source>
</evidence>
<gene>
    <name evidence="1" type="ORF">RJT34_12442</name>
</gene>
<proteinExistence type="predicted"/>
<accession>A0AAN9JLQ4</accession>
<dbReference type="AlphaFoldDB" id="A0AAN9JLQ4"/>
<name>A0AAN9JLQ4_CLITE</name>
<keyword evidence="2" id="KW-1185">Reference proteome</keyword>
<sequence length="87" mass="10150">MDKLGGTFMRRTRSVDLEFVFDLEIECILLARRRTQRQLFAEGELANVVENNRALRDFATLGDLLEKGNEKSHLKNKGRTRLNLRML</sequence>
<dbReference type="Proteomes" id="UP001359559">
    <property type="component" value="Unassembled WGS sequence"/>
</dbReference>